<evidence type="ECO:0000313" key="1">
    <source>
        <dbReference type="EMBL" id="QSS64856.1"/>
    </source>
</evidence>
<dbReference type="VEuPathDB" id="FungiDB:I7I51_01930"/>
<dbReference type="EMBL" id="CP069114">
    <property type="protein sequence ID" value="QSS64856.1"/>
    <property type="molecule type" value="Genomic_DNA"/>
</dbReference>
<organism evidence="1 2">
    <name type="scientific">Ajellomyces capsulatus</name>
    <name type="common">Darling's disease fungus</name>
    <name type="synonym">Histoplasma capsulatum</name>
    <dbReference type="NCBI Taxonomy" id="5037"/>
    <lineage>
        <taxon>Eukaryota</taxon>
        <taxon>Fungi</taxon>
        <taxon>Dikarya</taxon>
        <taxon>Ascomycota</taxon>
        <taxon>Pezizomycotina</taxon>
        <taxon>Eurotiomycetes</taxon>
        <taxon>Eurotiomycetidae</taxon>
        <taxon>Onygenales</taxon>
        <taxon>Ajellomycetaceae</taxon>
        <taxon>Histoplasma</taxon>
    </lineage>
</organism>
<dbReference type="AlphaFoldDB" id="A0A8A1MED0"/>
<dbReference type="Proteomes" id="UP000663671">
    <property type="component" value="Chromosome 1"/>
</dbReference>
<gene>
    <name evidence="1" type="ORF">I7I51_01930</name>
</gene>
<sequence>MAPGSKYQPTSAALALLIPGSWLLDHGSSTVPARLWCFFHGAVAENQLASIAYYDCILYVERPNLPIITSPVAVKRQAEFKVNVTRNRPVTPNYLSEKHKEGGQ</sequence>
<accession>A0A8A1MED0</accession>
<reference evidence="1" key="1">
    <citation type="submission" date="2021-01" db="EMBL/GenBank/DDBJ databases">
        <title>Chromosome-level genome assembly of a human fungal pathogen reveals clustering of transcriptionally co-regulated genes.</title>
        <authorList>
            <person name="Voorhies M."/>
            <person name="Cohen S."/>
            <person name="Shea T.P."/>
            <person name="Petrus S."/>
            <person name="Munoz J.F."/>
            <person name="Poplawski S."/>
            <person name="Goldman W.E."/>
            <person name="Michael T."/>
            <person name="Cuomo C.A."/>
            <person name="Sil A."/>
            <person name="Beyhan S."/>
        </authorList>
    </citation>
    <scope>NUCLEOTIDE SEQUENCE</scope>
    <source>
        <strain evidence="1">WU24</strain>
    </source>
</reference>
<evidence type="ECO:0000313" key="2">
    <source>
        <dbReference type="Proteomes" id="UP000663671"/>
    </source>
</evidence>
<name>A0A8A1MED0_AJECA</name>
<protein>
    <submittedName>
        <fullName evidence="1">Uncharacterized protein</fullName>
    </submittedName>
</protein>
<proteinExistence type="predicted"/>